<reference evidence="11" key="2">
    <citation type="journal article" date="2014" name="BMC Genomics">
        <title>A genomic perspective to assessing quality of mass-reared SIT flies used in Mediterranean fruit fly (Ceratitis capitata) eradication in California.</title>
        <authorList>
            <person name="Calla B."/>
            <person name="Hall B."/>
            <person name="Hou S."/>
            <person name="Geib S.M."/>
        </authorList>
    </citation>
    <scope>NUCLEOTIDE SEQUENCE</scope>
</reference>
<feature type="active site" description="Tele-AMP-histidine intermediate" evidence="7">
    <location>
        <position position="352"/>
    </location>
</feature>
<dbReference type="InterPro" id="IPR037136">
    <property type="entry name" value="RNA3'_phos_cyclase_dom_sf"/>
</dbReference>
<dbReference type="GO" id="GO:0005524">
    <property type="term" value="F:ATP binding"/>
    <property type="evidence" value="ECO:0007669"/>
    <property type="project" value="UniProtKB-KW"/>
</dbReference>
<comment type="similarity">
    <text evidence="1">Belongs to the RNA 3'-terminal cyclase family. Type 1 subfamily.</text>
</comment>
<dbReference type="PIRSF" id="PIRSF005378">
    <property type="entry name" value="RNA3'_term_phos_cycl_euk"/>
    <property type="match status" value="1"/>
</dbReference>
<evidence type="ECO:0000256" key="6">
    <source>
        <dbReference type="ARBA" id="ARBA00024481"/>
    </source>
</evidence>
<keyword evidence="4" id="KW-0436">Ligase</keyword>
<dbReference type="InterPro" id="IPR013792">
    <property type="entry name" value="RNA3'P_cycl/enolpyr_Trfase_a/b"/>
</dbReference>
<accession>W8BJ60</accession>
<dbReference type="NCBIfam" id="TIGR03399">
    <property type="entry name" value="RNA_3prim_cycl"/>
    <property type="match status" value="1"/>
</dbReference>
<feature type="domain" description="RNA 3'-terminal phosphate cyclase insert" evidence="10">
    <location>
        <begin position="219"/>
        <end position="317"/>
    </location>
</feature>
<dbReference type="InterPro" id="IPR036553">
    <property type="entry name" value="RPTC_insert"/>
</dbReference>
<evidence type="ECO:0000256" key="4">
    <source>
        <dbReference type="ARBA" id="ARBA00022598"/>
    </source>
</evidence>
<evidence type="ECO:0000259" key="9">
    <source>
        <dbReference type="Pfam" id="PF01137"/>
    </source>
</evidence>
<keyword evidence="8" id="KW-0067">ATP-binding</keyword>
<dbReference type="OrthoDB" id="25029at2759"/>
<dbReference type="InterPro" id="IPR013791">
    <property type="entry name" value="RNA3'-term_phos_cycl_insert"/>
</dbReference>
<evidence type="ECO:0000256" key="7">
    <source>
        <dbReference type="PIRSR" id="PIRSR005378-1"/>
    </source>
</evidence>
<gene>
    <name evidence="11" type="primary">RTC1</name>
</gene>
<dbReference type="PANTHER" id="PTHR11096:SF0">
    <property type="entry name" value="RNA 3'-TERMINAL PHOSPHATE CYCLASE"/>
    <property type="match status" value="1"/>
</dbReference>
<evidence type="ECO:0000256" key="3">
    <source>
        <dbReference type="ARBA" id="ARBA00021428"/>
    </source>
</evidence>
<dbReference type="InterPro" id="IPR000228">
    <property type="entry name" value="RNA3'_term_phos_cyc"/>
</dbReference>
<dbReference type="Pfam" id="PF05189">
    <property type="entry name" value="RTC_insert"/>
    <property type="match status" value="1"/>
</dbReference>
<dbReference type="HAMAP" id="MF_00200">
    <property type="entry name" value="RTC"/>
    <property type="match status" value="1"/>
</dbReference>
<reference evidence="11" key="1">
    <citation type="submission" date="2013-07" db="EMBL/GenBank/DDBJ databases">
        <authorList>
            <person name="Geib S."/>
        </authorList>
    </citation>
    <scope>NUCLEOTIDE SEQUENCE</scope>
</reference>
<comment type="catalytic activity">
    <reaction evidence="6">
        <text>a 3'-end 3'-phospho-ribonucleotide-RNA + ATP = a 3'-end 2',3'-cyclophospho-ribonucleotide-RNA + AMP + diphosphate</text>
        <dbReference type="Rhea" id="RHEA:23976"/>
        <dbReference type="Rhea" id="RHEA-COMP:10463"/>
        <dbReference type="Rhea" id="RHEA-COMP:10464"/>
        <dbReference type="ChEBI" id="CHEBI:30616"/>
        <dbReference type="ChEBI" id="CHEBI:33019"/>
        <dbReference type="ChEBI" id="CHEBI:83062"/>
        <dbReference type="ChEBI" id="CHEBI:83064"/>
        <dbReference type="ChEBI" id="CHEBI:456215"/>
        <dbReference type="EC" id="6.5.1.4"/>
    </reaction>
</comment>
<keyword evidence="5 8" id="KW-0547">Nucleotide-binding</keyword>
<dbReference type="EMBL" id="GAMC01009527">
    <property type="protein sequence ID" value="JAB97028.1"/>
    <property type="molecule type" value="mRNA"/>
</dbReference>
<protein>
    <recommendedName>
        <fullName evidence="3">RNA 3'-terminal phosphate cyclase</fullName>
        <ecNumber evidence="2">6.5.1.4</ecNumber>
    </recommendedName>
</protein>
<evidence type="ECO:0000256" key="5">
    <source>
        <dbReference type="ARBA" id="ARBA00022741"/>
    </source>
</evidence>
<proteinExistence type="evidence at transcript level"/>
<dbReference type="GO" id="GO:0003963">
    <property type="term" value="F:RNA-3'-phosphate cyclase activity"/>
    <property type="evidence" value="ECO:0007669"/>
    <property type="project" value="UniProtKB-EC"/>
</dbReference>
<dbReference type="Gene3D" id="3.65.10.20">
    <property type="entry name" value="RNA 3'-terminal phosphate cyclase domain"/>
    <property type="match status" value="1"/>
</dbReference>
<evidence type="ECO:0000256" key="8">
    <source>
        <dbReference type="PIRSR" id="PIRSR005378-2"/>
    </source>
</evidence>
<dbReference type="InterPro" id="IPR017770">
    <property type="entry name" value="RNA3'_term_phos_cyc_type_1"/>
</dbReference>
<feature type="non-terminal residue" evidence="11">
    <location>
        <position position="1"/>
    </location>
</feature>
<feature type="domain" description="RNA 3'-terminal phosphate cyclase" evidence="9">
    <location>
        <begin position="45"/>
        <end position="369"/>
    </location>
</feature>
<organism evidence="11">
    <name type="scientific">Ceratitis capitata</name>
    <name type="common">Mediterranean fruit fly</name>
    <name type="synonym">Tephritis capitata</name>
    <dbReference type="NCBI Taxonomy" id="7213"/>
    <lineage>
        <taxon>Eukaryota</taxon>
        <taxon>Metazoa</taxon>
        <taxon>Ecdysozoa</taxon>
        <taxon>Arthropoda</taxon>
        <taxon>Hexapoda</taxon>
        <taxon>Insecta</taxon>
        <taxon>Pterygota</taxon>
        <taxon>Neoptera</taxon>
        <taxon>Endopterygota</taxon>
        <taxon>Diptera</taxon>
        <taxon>Brachycera</taxon>
        <taxon>Muscomorpha</taxon>
        <taxon>Tephritoidea</taxon>
        <taxon>Tephritidae</taxon>
        <taxon>Ceratitis</taxon>
        <taxon>Ceratitis</taxon>
    </lineage>
</organism>
<dbReference type="SUPFAM" id="SSF55205">
    <property type="entry name" value="EPT/RTPC-like"/>
    <property type="match status" value="2"/>
</dbReference>
<dbReference type="AlphaFoldDB" id="W8BJ60"/>
<evidence type="ECO:0000313" key="11">
    <source>
        <dbReference type="EMBL" id="JAB97028.1"/>
    </source>
</evidence>
<dbReference type="Pfam" id="PF01137">
    <property type="entry name" value="RTC"/>
    <property type="match status" value="1"/>
</dbReference>
<dbReference type="GO" id="GO:0005634">
    <property type="term" value="C:nucleus"/>
    <property type="evidence" value="ECO:0007669"/>
    <property type="project" value="TreeGrafter"/>
</dbReference>
<dbReference type="SUPFAM" id="SSF52913">
    <property type="entry name" value="RNA 3'-terminal phosphate cyclase, RPTC, insert domain"/>
    <property type="match status" value="1"/>
</dbReference>
<feature type="binding site" evidence="8">
    <location>
        <begin position="326"/>
        <end position="330"/>
    </location>
    <ligand>
        <name>ATP</name>
        <dbReference type="ChEBI" id="CHEBI:30616"/>
    </ligand>
</feature>
<dbReference type="GO" id="GO:0006396">
    <property type="term" value="P:RNA processing"/>
    <property type="evidence" value="ECO:0007669"/>
    <property type="project" value="InterPro"/>
</dbReference>
<feature type="binding site" evidence="8">
    <location>
        <position position="137"/>
    </location>
    <ligand>
        <name>ATP</name>
        <dbReference type="ChEBI" id="CHEBI:30616"/>
    </ligand>
</feature>
<dbReference type="EC" id="6.5.1.4" evidence="2"/>
<evidence type="ECO:0000256" key="1">
    <source>
        <dbReference type="ARBA" id="ARBA00009206"/>
    </source>
</evidence>
<evidence type="ECO:0000259" key="10">
    <source>
        <dbReference type="Pfam" id="PF05189"/>
    </source>
</evidence>
<evidence type="ECO:0000256" key="2">
    <source>
        <dbReference type="ARBA" id="ARBA00012725"/>
    </source>
</evidence>
<name>W8BJ60_CERCA</name>
<dbReference type="Gene3D" id="3.30.360.20">
    <property type="entry name" value="RNA 3'-terminal phosphate cyclase, insert domain"/>
    <property type="match status" value="1"/>
</dbReference>
<sequence>GTDNGSDVRDKFYFLVRVSYPFVIQKNFYKSYFIMSKVIEIDGSYLEGGGQILRNALSLSCILRRPIRIIKIRANRPNPGLSNQHLFGLNLLQNITGARVQGNQMKSTAIEFHPGDIKSGHYKVDTLTAASIALVLQAALPVLVFGKNTSELELIGGTNVGMAPQVDTMSEVLRPNLEMFGVSFDFDLLQRGYYPRGGGRCKVVIPPVRNLKTVNLTCFGEVNEICGWCFVAGKLPMHIATEMKKAAEVELQNICRVQPVLEAYKESLEVTRDNGSGVILKAVTSEGCTIGSSALGERRVDGHELGKKAGTELANYLREGVCVDCHVQDQLIIFMALAHGTSRILTTELTQHTRTAMHVAELMTGCKFYLETNEKGQVILSCNGIGYENKQM</sequence>
<dbReference type="PANTHER" id="PTHR11096">
    <property type="entry name" value="RNA 3' TERMINAL PHOSPHATE CYCLASE"/>
    <property type="match status" value="1"/>
</dbReference>
<dbReference type="InterPro" id="IPR023797">
    <property type="entry name" value="RNA3'_phos_cyclase_dom"/>
</dbReference>